<evidence type="ECO:0000256" key="1">
    <source>
        <dbReference type="SAM" id="MobiDB-lite"/>
    </source>
</evidence>
<feature type="region of interest" description="Disordered" evidence="1">
    <location>
        <begin position="18"/>
        <end position="51"/>
    </location>
</feature>
<protein>
    <submittedName>
        <fullName evidence="2 3">Uncharacterized protein</fullName>
    </submittedName>
</protein>
<reference evidence="2 4" key="2">
    <citation type="journal article" date="2014" name="BMC Genomics">
        <title>An improved genome release (version Mt4.0) for the model legume Medicago truncatula.</title>
        <authorList>
            <person name="Tang H."/>
            <person name="Krishnakumar V."/>
            <person name="Bidwell S."/>
            <person name="Rosen B."/>
            <person name="Chan A."/>
            <person name="Zhou S."/>
            <person name="Gentzbittel L."/>
            <person name="Childs K.L."/>
            <person name="Yandell M."/>
            <person name="Gundlach H."/>
            <person name="Mayer K.F."/>
            <person name="Schwartz D.C."/>
            <person name="Town C.D."/>
        </authorList>
    </citation>
    <scope>GENOME REANNOTATION</scope>
    <source>
        <strain evidence="3 4">cv. Jemalong A17</strain>
    </source>
</reference>
<evidence type="ECO:0000313" key="2">
    <source>
        <dbReference type="EMBL" id="AES64796.1"/>
    </source>
</evidence>
<dbReference type="PaxDb" id="3880-AES64796"/>
<gene>
    <name evidence="2" type="ordered locus">MTR_2g030430</name>
</gene>
<dbReference type="Proteomes" id="UP000002051">
    <property type="component" value="Chromosome 2"/>
</dbReference>
<reference evidence="2 4" key="1">
    <citation type="journal article" date="2011" name="Nature">
        <title>The Medicago genome provides insight into the evolution of rhizobial symbioses.</title>
        <authorList>
            <person name="Young N.D."/>
            <person name="Debelle F."/>
            <person name="Oldroyd G.E."/>
            <person name="Geurts R."/>
            <person name="Cannon S.B."/>
            <person name="Udvardi M.K."/>
            <person name="Benedito V.A."/>
            <person name="Mayer K.F."/>
            <person name="Gouzy J."/>
            <person name="Schoof H."/>
            <person name="Van de Peer Y."/>
            <person name="Proost S."/>
            <person name="Cook D.R."/>
            <person name="Meyers B.C."/>
            <person name="Spannagl M."/>
            <person name="Cheung F."/>
            <person name="De Mita S."/>
            <person name="Krishnakumar V."/>
            <person name="Gundlach H."/>
            <person name="Zhou S."/>
            <person name="Mudge J."/>
            <person name="Bharti A.K."/>
            <person name="Murray J.D."/>
            <person name="Naoumkina M.A."/>
            <person name="Rosen B."/>
            <person name="Silverstein K.A."/>
            <person name="Tang H."/>
            <person name="Rombauts S."/>
            <person name="Zhao P.X."/>
            <person name="Zhou P."/>
            <person name="Barbe V."/>
            <person name="Bardou P."/>
            <person name="Bechner M."/>
            <person name="Bellec A."/>
            <person name="Berger A."/>
            <person name="Berges H."/>
            <person name="Bidwell S."/>
            <person name="Bisseling T."/>
            <person name="Choisne N."/>
            <person name="Couloux A."/>
            <person name="Denny R."/>
            <person name="Deshpande S."/>
            <person name="Dai X."/>
            <person name="Doyle J.J."/>
            <person name="Dudez A.M."/>
            <person name="Farmer A.D."/>
            <person name="Fouteau S."/>
            <person name="Franken C."/>
            <person name="Gibelin C."/>
            <person name="Gish J."/>
            <person name="Goldstein S."/>
            <person name="Gonzalez A.J."/>
            <person name="Green P.J."/>
            <person name="Hallab A."/>
            <person name="Hartog M."/>
            <person name="Hua A."/>
            <person name="Humphray S.J."/>
            <person name="Jeong D.H."/>
            <person name="Jing Y."/>
            <person name="Jocker A."/>
            <person name="Kenton S.M."/>
            <person name="Kim D.J."/>
            <person name="Klee K."/>
            <person name="Lai H."/>
            <person name="Lang C."/>
            <person name="Lin S."/>
            <person name="Macmil S.L."/>
            <person name="Magdelenat G."/>
            <person name="Matthews L."/>
            <person name="McCorrison J."/>
            <person name="Monaghan E.L."/>
            <person name="Mun J.H."/>
            <person name="Najar F.Z."/>
            <person name="Nicholson C."/>
            <person name="Noirot C."/>
            <person name="O'Bleness M."/>
            <person name="Paule C.R."/>
            <person name="Poulain J."/>
            <person name="Prion F."/>
            <person name="Qin B."/>
            <person name="Qu C."/>
            <person name="Retzel E.F."/>
            <person name="Riddle C."/>
            <person name="Sallet E."/>
            <person name="Samain S."/>
            <person name="Samson N."/>
            <person name="Sanders I."/>
            <person name="Saurat O."/>
            <person name="Scarpelli C."/>
            <person name="Schiex T."/>
            <person name="Segurens B."/>
            <person name="Severin A.J."/>
            <person name="Sherrier D.J."/>
            <person name="Shi R."/>
            <person name="Sims S."/>
            <person name="Singer S.R."/>
            <person name="Sinharoy S."/>
            <person name="Sterck L."/>
            <person name="Viollet A."/>
            <person name="Wang B.B."/>
            <person name="Wang K."/>
            <person name="Wang M."/>
            <person name="Wang X."/>
            <person name="Warfsmann J."/>
            <person name="Weissenbach J."/>
            <person name="White D.D."/>
            <person name="White J.D."/>
            <person name="Wiley G.B."/>
            <person name="Wincker P."/>
            <person name="Xing Y."/>
            <person name="Yang L."/>
            <person name="Yao Z."/>
            <person name="Ying F."/>
            <person name="Zhai J."/>
            <person name="Zhou L."/>
            <person name="Zuber A."/>
            <person name="Denarie J."/>
            <person name="Dixon R.A."/>
            <person name="May G.D."/>
            <person name="Schwartz D.C."/>
            <person name="Rogers J."/>
            <person name="Quetier F."/>
            <person name="Town C.D."/>
            <person name="Roe B.A."/>
        </authorList>
    </citation>
    <scope>NUCLEOTIDE SEQUENCE [LARGE SCALE GENOMIC DNA]</scope>
    <source>
        <strain evidence="2">A17</strain>
        <strain evidence="3 4">cv. Jemalong A17</strain>
    </source>
</reference>
<proteinExistence type="predicted"/>
<name>G7IKW5_MEDTR</name>
<dbReference type="EnsemblPlants" id="AES64796">
    <property type="protein sequence ID" value="AES64796"/>
    <property type="gene ID" value="MTR_2g030430"/>
</dbReference>
<evidence type="ECO:0000313" key="3">
    <source>
        <dbReference type="EnsemblPlants" id="AES64796"/>
    </source>
</evidence>
<dbReference type="AlphaFoldDB" id="G7IKW5"/>
<evidence type="ECO:0000313" key="4">
    <source>
        <dbReference type="Proteomes" id="UP000002051"/>
    </source>
</evidence>
<reference evidence="3" key="3">
    <citation type="submission" date="2015-04" db="UniProtKB">
        <authorList>
            <consortium name="EnsemblPlants"/>
        </authorList>
    </citation>
    <scope>IDENTIFICATION</scope>
    <source>
        <strain evidence="3">cv. Jemalong A17</strain>
    </source>
</reference>
<dbReference type="HOGENOM" id="CLU_3109386_0_0_1"/>
<organism evidence="2 4">
    <name type="scientific">Medicago truncatula</name>
    <name type="common">Barrel medic</name>
    <name type="synonym">Medicago tribuloides</name>
    <dbReference type="NCBI Taxonomy" id="3880"/>
    <lineage>
        <taxon>Eukaryota</taxon>
        <taxon>Viridiplantae</taxon>
        <taxon>Streptophyta</taxon>
        <taxon>Embryophyta</taxon>
        <taxon>Tracheophyta</taxon>
        <taxon>Spermatophyta</taxon>
        <taxon>Magnoliopsida</taxon>
        <taxon>eudicotyledons</taxon>
        <taxon>Gunneridae</taxon>
        <taxon>Pentapetalae</taxon>
        <taxon>rosids</taxon>
        <taxon>fabids</taxon>
        <taxon>Fabales</taxon>
        <taxon>Fabaceae</taxon>
        <taxon>Papilionoideae</taxon>
        <taxon>50 kb inversion clade</taxon>
        <taxon>NPAAA clade</taxon>
        <taxon>Hologalegina</taxon>
        <taxon>IRL clade</taxon>
        <taxon>Trifolieae</taxon>
        <taxon>Medicago</taxon>
    </lineage>
</organism>
<dbReference type="EMBL" id="CM001218">
    <property type="protein sequence ID" value="AES64796.1"/>
    <property type="molecule type" value="Genomic_DNA"/>
</dbReference>
<accession>G7IKW5</accession>
<keyword evidence="4" id="KW-1185">Reference proteome</keyword>
<sequence>MSRTPAIRIYDVAEKDRGEVPHQSVLGNHRSPRRNGTKLQIGYEYTDNSGQ</sequence>